<organism evidence="2">
    <name type="scientific">marine sediment metagenome</name>
    <dbReference type="NCBI Taxonomy" id="412755"/>
    <lineage>
        <taxon>unclassified sequences</taxon>
        <taxon>metagenomes</taxon>
        <taxon>ecological metagenomes</taxon>
    </lineage>
</organism>
<evidence type="ECO:0000313" key="2">
    <source>
        <dbReference type="EMBL" id="KKM05660.1"/>
    </source>
</evidence>
<proteinExistence type="predicted"/>
<feature type="compositionally biased region" description="Polar residues" evidence="1">
    <location>
        <begin position="44"/>
        <end position="55"/>
    </location>
</feature>
<comment type="caution">
    <text evidence="2">The sequence shown here is derived from an EMBL/GenBank/DDBJ whole genome shotgun (WGS) entry which is preliminary data.</text>
</comment>
<name>A0A0F9H3S4_9ZZZZ</name>
<gene>
    <name evidence="2" type="ORF">LCGC14_1751890</name>
</gene>
<reference evidence="2" key="1">
    <citation type="journal article" date="2015" name="Nature">
        <title>Complex archaea that bridge the gap between prokaryotes and eukaryotes.</title>
        <authorList>
            <person name="Spang A."/>
            <person name="Saw J.H."/>
            <person name="Jorgensen S.L."/>
            <person name="Zaremba-Niedzwiedzka K."/>
            <person name="Martijn J."/>
            <person name="Lind A.E."/>
            <person name="van Eijk R."/>
            <person name="Schleper C."/>
            <person name="Guy L."/>
            <person name="Ettema T.J."/>
        </authorList>
    </citation>
    <scope>NUCLEOTIDE SEQUENCE</scope>
</reference>
<dbReference type="AlphaFoldDB" id="A0A0F9H3S4"/>
<dbReference type="EMBL" id="LAZR01016168">
    <property type="protein sequence ID" value="KKM05660.1"/>
    <property type="molecule type" value="Genomic_DNA"/>
</dbReference>
<accession>A0A0F9H3S4</accession>
<feature type="region of interest" description="Disordered" evidence="1">
    <location>
        <begin position="38"/>
        <end position="61"/>
    </location>
</feature>
<evidence type="ECO:0000256" key="1">
    <source>
        <dbReference type="SAM" id="MobiDB-lite"/>
    </source>
</evidence>
<sequence length="61" mass="7329">MDCLLWLARVWVDEKGLRHTLFYDCVTEESIEECHPIEDDLESQHQPGNQRTSYSEKYPRM</sequence>
<protein>
    <submittedName>
        <fullName evidence="2">Uncharacterized protein</fullName>
    </submittedName>
</protein>